<sequence length="226" mass="26288">MSSVIKYQKWIYECQQLIYKAEIRKIRRKRILAALVLNEILMCKNKKNSKKQFWIHPLFKLRSDHGFFEAVFPTLSTHPDKFENYIRISISQFEQLLCLVGPMITKKNAVREPISAAARLLITLRYLATGDCLTSLSYHYLVGETTTASIITETCENNDTHCNLDHENAHDCLNEELQREVENNSAFRKVRFPGINNSSRSAITIRNEFCDFFNAEGAVPWQYNRC</sequence>
<evidence type="ECO:0000313" key="2">
    <source>
        <dbReference type="Proteomes" id="UP000786811"/>
    </source>
</evidence>
<proteinExistence type="predicted"/>
<reference evidence="1" key="1">
    <citation type="submission" date="2021-04" db="EMBL/GenBank/DDBJ databases">
        <authorList>
            <person name="Chebbi M.A.C M."/>
        </authorList>
    </citation>
    <scope>NUCLEOTIDE SEQUENCE</scope>
</reference>
<gene>
    <name evidence="1" type="ORF">HICCMSTLAB_LOCUS705</name>
</gene>
<dbReference type="EMBL" id="CAJNRD030001114">
    <property type="protein sequence ID" value="CAG5073933.1"/>
    <property type="molecule type" value="Genomic_DNA"/>
</dbReference>
<organism evidence="1 2">
    <name type="scientific">Cotesia congregata</name>
    <name type="common">Parasitoid wasp</name>
    <name type="synonym">Apanteles congregatus</name>
    <dbReference type="NCBI Taxonomy" id="51543"/>
    <lineage>
        <taxon>Eukaryota</taxon>
        <taxon>Metazoa</taxon>
        <taxon>Ecdysozoa</taxon>
        <taxon>Arthropoda</taxon>
        <taxon>Hexapoda</taxon>
        <taxon>Insecta</taxon>
        <taxon>Pterygota</taxon>
        <taxon>Neoptera</taxon>
        <taxon>Endopterygota</taxon>
        <taxon>Hymenoptera</taxon>
        <taxon>Apocrita</taxon>
        <taxon>Ichneumonoidea</taxon>
        <taxon>Braconidae</taxon>
        <taxon>Microgastrinae</taxon>
        <taxon>Cotesia</taxon>
    </lineage>
</organism>
<keyword evidence="2" id="KW-1185">Reference proteome</keyword>
<evidence type="ECO:0000313" key="1">
    <source>
        <dbReference type="EMBL" id="CAG5073933.1"/>
    </source>
</evidence>
<dbReference type="OrthoDB" id="7547770at2759"/>
<comment type="caution">
    <text evidence="1">The sequence shown here is derived from an EMBL/GenBank/DDBJ whole genome shotgun (WGS) entry which is preliminary data.</text>
</comment>
<accession>A0A8J2EFT4</accession>
<dbReference type="Proteomes" id="UP000786811">
    <property type="component" value="Unassembled WGS sequence"/>
</dbReference>
<protein>
    <submittedName>
        <fullName evidence="1">Uncharacterized protein</fullName>
    </submittedName>
</protein>
<name>A0A8J2EFT4_COTCN</name>
<dbReference type="AlphaFoldDB" id="A0A8J2EFT4"/>